<proteinExistence type="predicted"/>
<evidence type="ECO:0000313" key="1">
    <source>
        <dbReference type="EMBL" id="KYF76832.1"/>
    </source>
</evidence>
<dbReference type="AlphaFoldDB" id="A0A150R9C3"/>
<sequence>MLPQIESKLIGGYRPFIRLFEALLGITMQLDPLAQTLDPCIELPKLLPAGVTPSIRNGMALSPHGHEEWR</sequence>
<accession>A0A150R9C3</accession>
<name>A0A150R9C3_SORCE</name>
<organism evidence="1 2">
    <name type="scientific">Sorangium cellulosum</name>
    <name type="common">Polyangium cellulosum</name>
    <dbReference type="NCBI Taxonomy" id="56"/>
    <lineage>
        <taxon>Bacteria</taxon>
        <taxon>Pseudomonadati</taxon>
        <taxon>Myxococcota</taxon>
        <taxon>Polyangia</taxon>
        <taxon>Polyangiales</taxon>
        <taxon>Polyangiaceae</taxon>
        <taxon>Sorangium</taxon>
    </lineage>
</organism>
<gene>
    <name evidence="1" type="ORF">BE18_39455</name>
</gene>
<evidence type="ECO:0000313" key="2">
    <source>
        <dbReference type="Proteomes" id="UP000075515"/>
    </source>
</evidence>
<protein>
    <submittedName>
        <fullName evidence="1">Uncharacterized protein</fullName>
    </submittedName>
</protein>
<dbReference type="Proteomes" id="UP000075515">
    <property type="component" value="Unassembled WGS sequence"/>
</dbReference>
<reference evidence="1 2" key="1">
    <citation type="submission" date="2014-02" db="EMBL/GenBank/DDBJ databases">
        <title>The small core and large imbalanced accessory genome model reveals a collaborative survival strategy of Sorangium cellulosum strains in nature.</title>
        <authorList>
            <person name="Han K."/>
            <person name="Peng R."/>
            <person name="Blom J."/>
            <person name="Li Y.-Z."/>
        </authorList>
    </citation>
    <scope>NUCLEOTIDE SEQUENCE [LARGE SCALE GENOMIC DNA]</scope>
    <source>
        <strain evidence="1 2">So0149</strain>
    </source>
</reference>
<dbReference type="EMBL" id="JEMC01003993">
    <property type="protein sequence ID" value="KYF76832.1"/>
    <property type="molecule type" value="Genomic_DNA"/>
</dbReference>
<comment type="caution">
    <text evidence="1">The sequence shown here is derived from an EMBL/GenBank/DDBJ whole genome shotgun (WGS) entry which is preliminary data.</text>
</comment>